<comment type="caution">
    <text evidence="2">The sequence shown here is derived from an EMBL/GenBank/DDBJ whole genome shotgun (WGS) entry which is preliminary data.</text>
</comment>
<protein>
    <recommendedName>
        <fullName evidence="1">MULE transposase domain-containing protein</fullName>
    </recommendedName>
</protein>
<sequence length="211" mass="24301">MLDVRIMHAIGVFEQRVRRILHISLSKRMSVNVPSSKTKAGKTTSAKTIGSLIMHKYEGVKEWPKFRGILERSYGKIPKYLHMLRVANPGTHSSYEIDSNGRFRYLFIAFGQSIQGFNKVMRRVIVLDGTFLKSKYKGALLVAIAVDGNSNLFPIAFGIVDSENEWSWIWFMRKRIKDSPQLSLIHYFSDGIRKNASHSHLQSFEHFLLLR</sequence>
<name>A0A8S9NA25_BRACR</name>
<feature type="domain" description="MULE transposase" evidence="1">
    <location>
        <begin position="124"/>
        <end position="175"/>
    </location>
</feature>
<dbReference type="PANTHER" id="PTHR31973">
    <property type="entry name" value="POLYPROTEIN, PUTATIVE-RELATED"/>
    <property type="match status" value="1"/>
</dbReference>
<dbReference type="PANTHER" id="PTHR31973:SF195">
    <property type="entry name" value="MUDR FAMILY TRANSPOSASE"/>
    <property type="match status" value="1"/>
</dbReference>
<evidence type="ECO:0000313" key="2">
    <source>
        <dbReference type="EMBL" id="KAF3501844.1"/>
    </source>
</evidence>
<dbReference type="EMBL" id="QGKX02001621">
    <property type="protein sequence ID" value="KAF3501844.1"/>
    <property type="molecule type" value="Genomic_DNA"/>
</dbReference>
<organism evidence="2 3">
    <name type="scientific">Brassica cretica</name>
    <name type="common">Mustard</name>
    <dbReference type="NCBI Taxonomy" id="69181"/>
    <lineage>
        <taxon>Eukaryota</taxon>
        <taxon>Viridiplantae</taxon>
        <taxon>Streptophyta</taxon>
        <taxon>Embryophyta</taxon>
        <taxon>Tracheophyta</taxon>
        <taxon>Spermatophyta</taxon>
        <taxon>Magnoliopsida</taxon>
        <taxon>eudicotyledons</taxon>
        <taxon>Gunneridae</taxon>
        <taxon>Pentapetalae</taxon>
        <taxon>rosids</taxon>
        <taxon>malvids</taxon>
        <taxon>Brassicales</taxon>
        <taxon>Brassicaceae</taxon>
        <taxon>Brassiceae</taxon>
        <taxon>Brassica</taxon>
    </lineage>
</organism>
<evidence type="ECO:0000259" key="1">
    <source>
        <dbReference type="Pfam" id="PF10551"/>
    </source>
</evidence>
<accession>A0A8S9NA25</accession>
<dbReference type="AlphaFoldDB" id="A0A8S9NA25"/>
<evidence type="ECO:0000313" key="3">
    <source>
        <dbReference type="Proteomes" id="UP000712600"/>
    </source>
</evidence>
<gene>
    <name evidence="2" type="ORF">F2Q69_00042850</name>
</gene>
<dbReference type="Pfam" id="PF10551">
    <property type="entry name" value="MULE"/>
    <property type="match status" value="1"/>
</dbReference>
<proteinExistence type="predicted"/>
<reference evidence="2" key="1">
    <citation type="submission" date="2019-12" db="EMBL/GenBank/DDBJ databases">
        <title>Genome sequencing and annotation of Brassica cretica.</title>
        <authorList>
            <person name="Studholme D.J."/>
            <person name="Sarris P."/>
        </authorList>
    </citation>
    <scope>NUCLEOTIDE SEQUENCE</scope>
    <source>
        <strain evidence="2">PFS-109/04</strain>
        <tissue evidence="2">Leaf</tissue>
    </source>
</reference>
<dbReference type="Proteomes" id="UP000712600">
    <property type="component" value="Unassembled WGS sequence"/>
</dbReference>
<dbReference type="InterPro" id="IPR018289">
    <property type="entry name" value="MULE_transposase_dom"/>
</dbReference>